<organism evidence="4">
    <name type="scientific">freshwater metagenome</name>
    <dbReference type="NCBI Taxonomy" id="449393"/>
    <lineage>
        <taxon>unclassified sequences</taxon>
        <taxon>metagenomes</taxon>
        <taxon>ecological metagenomes</taxon>
    </lineage>
</organism>
<name>A0A6J7DGC2_9ZZZZ</name>
<evidence type="ECO:0000313" key="4">
    <source>
        <dbReference type="EMBL" id="CAB4868660.1"/>
    </source>
</evidence>
<dbReference type="PANTHER" id="PTHR45953">
    <property type="entry name" value="IDURONATE 2-SULFATASE"/>
    <property type="match status" value="1"/>
</dbReference>
<reference evidence="4" key="1">
    <citation type="submission" date="2020-05" db="EMBL/GenBank/DDBJ databases">
        <authorList>
            <person name="Chiriac C."/>
            <person name="Salcher M."/>
            <person name="Ghai R."/>
            <person name="Kavagutti S V."/>
        </authorList>
    </citation>
    <scope>NUCLEOTIDE SEQUENCE</scope>
</reference>
<proteinExistence type="predicted"/>
<gene>
    <name evidence="4" type="ORF">UFOPK3381_00671</name>
</gene>
<sequence>MSTPKNVVVILFDSLNRHLIGPYGATEFHTPNLDRFAQRAVRFTNHQTGSLPCMPARHDLLCGALDFLWRPWGSIEIWEDAITYDLRRQGVVTQLITDHPHLFESGGENFHTDFSAWSYVRGHEDDPWMTRLDPSWVGAPALPAQAAPFRRGYDTSRTHFKSEDDFPGPQTMAEAARWLRTNHGHHDRYFLLIDEFDPHEPFDTPEPWASMYGQGDGPRIIWPPYAVPGSKHVPDAETARQIRANYGSKLSMIDHHFGRVLDELDATNAWDDTAVIVLTDHGHYLGDRGGTWGKPGVPIFSEMGHIPLMMSWPGVEPGTRSDLTTTTDVHATLCEVFGVTPQHRVHGHSLVGTVESGLPSGRDHVLTGIWGREVTYVDNDWRFTRTPVEGNRPLSMFSNRWSTMPVHAFPAIRLPRPDDRAFLDRMPGSKVPVIRQPFAVGDPVPFWAQESNYLGDQLFDRRNDPIELENRVDRADEPLDAMREALRTLEAPTEQLERLGLA</sequence>
<dbReference type="GO" id="GO:0046872">
    <property type="term" value="F:metal ion binding"/>
    <property type="evidence" value="ECO:0007669"/>
    <property type="project" value="UniProtKB-KW"/>
</dbReference>
<feature type="domain" description="Sulfatase N-terminal" evidence="3">
    <location>
        <begin position="5"/>
        <end position="339"/>
    </location>
</feature>
<dbReference type="EMBL" id="CAFBLN010000021">
    <property type="protein sequence ID" value="CAB4868660.1"/>
    <property type="molecule type" value="Genomic_DNA"/>
</dbReference>
<dbReference type="Pfam" id="PF00884">
    <property type="entry name" value="Sulfatase"/>
    <property type="match status" value="1"/>
</dbReference>
<dbReference type="InterPro" id="IPR000917">
    <property type="entry name" value="Sulfatase_N"/>
</dbReference>
<evidence type="ECO:0000256" key="2">
    <source>
        <dbReference type="ARBA" id="ARBA00022801"/>
    </source>
</evidence>
<evidence type="ECO:0000256" key="1">
    <source>
        <dbReference type="ARBA" id="ARBA00022723"/>
    </source>
</evidence>
<dbReference type="InterPro" id="IPR017850">
    <property type="entry name" value="Alkaline_phosphatase_core_sf"/>
</dbReference>
<dbReference type="CDD" id="cd16148">
    <property type="entry name" value="sulfatase_like"/>
    <property type="match status" value="1"/>
</dbReference>
<accession>A0A6J7DGC2</accession>
<dbReference type="PANTHER" id="PTHR45953:SF1">
    <property type="entry name" value="IDURONATE 2-SULFATASE"/>
    <property type="match status" value="1"/>
</dbReference>
<keyword evidence="2" id="KW-0378">Hydrolase</keyword>
<evidence type="ECO:0000259" key="3">
    <source>
        <dbReference type="Pfam" id="PF00884"/>
    </source>
</evidence>
<dbReference type="GO" id="GO:0005737">
    <property type="term" value="C:cytoplasm"/>
    <property type="evidence" value="ECO:0007669"/>
    <property type="project" value="TreeGrafter"/>
</dbReference>
<dbReference type="GO" id="GO:0008484">
    <property type="term" value="F:sulfuric ester hydrolase activity"/>
    <property type="evidence" value="ECO:0007669"/>
    <property type="project" value="TreeGrafter"/>
</dbReference>
<dbReference type="SUPFAM" id="SSF53649">
    <property type="entry name" value="Alkaline phosphatase-like"/>
    <property type="match status" value="1"/>
</dbReference>
<dbReference type="AlphaFoldDB" id="A0A6J7DGC2"/>
<dbReference type="Gene3D" id="3.40.720.10">
    <property type="entry name" value="Alkaline Phosphatase, subunit A"/>
    <property type="match status" value="1"/>
</dbReference>
<keyword evidence="1" id="KW-0479">Metal-binding</keyword>
<protein>
    <submittedName>
        <fullName evidence="4">Unannotated protein</fullName>
    </submittedName>
</protein>